<dbReference type="SUPFAM" id="SSF46785">
    <property type="entry name" value="Winged helix' DNA-binding domain"/>
    <property type="match status" value="1"/>
</dbReference>
<dbReference type="InterPro" id="IPR001845">
    <property type="entry name" value="HTH_ArsR_DNA-bd_dom"/>
</dbReference>
<dbReference type="Gene3D" id="1.10.10.10">
    <property type="entry name" value="Winged helix-like DNA-binding domain superfamily/Winged helix DNA-binding domain"/>
    <property type="match status" value="1"/>
</dbReference>
<dbReference type="InterPro" id="IPR036388">
    <property type="entry name" value="WH-like_DNA-bd_sf"/>
</dbReference>
<protein>
    <submittedName>
        <fullName evidence="5">DNA-binding transcriptional ArsR family regulator</fullName>
    </submittedName>
</protein>
<dbReference type="SMART" id="SM00418">
    <property type="entry name" value="HTH_ARSR"/>
    <property type="match status" value="1"/>
</dbReference>
<dbReference type="AlphaFoldDB" id="A0A852U155"/>
<dbReference type="InterPro" id="IPR011991">
    <property type="entry name" value="ArsR-like_HTH"/>
</dbReference>
<dbReference type="PRINTS" id="PR00778">
    <property type="entry name" value="HTHARSR"/>
</dbReference>
<dbReference type="InterPro" id="IPR051081">
    <property type="entry name" value="HTH_MetalResp_TranReg"/>
</dbReference>
<evidence type="ECO:0000259" key="4">
    <source>
        <dbReference type="PROSITE" id="PS50987"/>
    </source>
</evidence>
<comment type="caution">
    <text evidence="5">The sequence shown here is derived from an EMBL/GenBank/DDBJ whole genome shotgun (WGS) entry which is preliminary data.</text>
</comment>
<dbReference type="Pfam" id="PF12840">
    <property type="entry name" value="HTH_20"/>
    <property type="match status" value="1"/>
</dbReference>
<keyword evidence="2 5" id="KW-0238">DNA-binding</keyword>
<evidence type="ECO:0000256" key="1">
    <source>
        <dbReference type="ARBA" id="ARBA00023015"/>
    </source>
</evidence>
<evidence type="ECO:0000256" key="2">
    <source>
        <dbReference type="ARBA" id="ARBA00023125"/>
    </source>
</evidence>
<evidence type="ECO:0000256" key="3">
    <source>
        <dbReference type="ARBA" id="ARBA00023163"/>
    </source>
</evidence>
<keyword evidence="6" id="KW-1185">Reference proteome</keyword>
<evidence type="ECO:0000313" key="6">
    <source>
        <dbReference type="Proteomes" id="UP000589036"/>
    </source>
</evidence>
<accession>A0A852U155</accession>
<feature type="domain" description="HTH arsR-type" evidence="4">
    <location>
        <begin position="1"/>
        <end position="90"/>
    </location>
</feature>
<gene>
    <name evidence="5" type="ORF">HDA32_005696</name>
</gene>
<dbReference type="EMBL" id="JACCCC010000001">
    <property type="protein sequence ID" value="NYE50576.1"/>
    <property type="molecule type" value="Genomic_DNA"/>
</dbReference>
<evidence type="ECO:0000313" key="5">
    <source>
        <dbReference type="EMBL" id="NYE50576.1"/>
    </source>
</evidence>
<dbReference type="Proteomes" id="UP000589036">
    <property type="component" value="Unassembled WGS sequence"/>
</dbReference>
<dbReference type="PANTHER" id="PTHR33154">
    <property type="entry name" value="TRANSCRIPTIONAL REGULATOR, ARSR FAMILY"/>
    <property type="match status" value="1"/>
</dbReference>
<sequence length="98" mass="10871">MSRNKAYEALAHPSRRAVLRILRDRDHVTAGQMASELQLAKPTLSGHLNVLKAADIVIGEREGTSIHYRINTTVLEDVLDALLSLVRAGADTRQNRDE</sequence>
<keyword evidence="1" id="KW-0805">Transcription regulation</keyword>
<organism evidence="5 6">
    <name type="scientific">Spinactinospora alkalitolerans</name>
    <dbReference type="NCBI Taxonomy" id="687207"/>
    <lineage>
        <taxon>Bacteria</taxon>
        <taxon>Bacillati</taxon>
        <taxon>Actinomycetota</taxon>
        <taxon>Actinomycetes</taxon>
        <taxon>Streptosporangiales</taxon>
        <taxon>Nocardiopsidaceae</taxon>
        <taxon>Spinactinospora</taxon>
    </lineage>
</organism>
<dbReference type="PANTHER" id="PTHR33154:SF33">
    <property type="entry name" value="TRANSCRIPTIONAL REPRESSOR SDPR"/>
    <property type="match status" value="1"/>
</dbReference>
<dbReference type="CDD" id="cd00090">
    <property type="entry name" value="HTH_ARSR"/>
    <property type="match status" value="1"/>
</dbReference>
<keyword evidence="3" id="KW-0804">Transcription</keyword>
<dbReference type="GO" id="GO:0003700">
    <property type="term" value="F:DNA-binding transcription factor activity"/>
    <property type="evidence" value="ECO:0007669"/>
    <property type="project" value="InterPro"/>
</dbReference>
<reference evidence="5 6" key="1">
    <citation type="submission" date="2020-07" db="EMBL/GenBank/DDBJ databases">
        <title>Sequencing the genomes of 1000 actinobacteria strains.</title>
        <authorList>
            <person name="Klenk H.-P."/>
        </authorList>
    </citation>
    <scope>NUCLEOTIDE SEQUENCE [LARGE SCALE GENOMIC DNA]</scope>
    <source>
        <strain evidence="5 6">CXB654</strain>
    </source>
</reference>
<dbReference type="PROSITE" id="PS50987">
    <property type="entry name" value="HTH_ARSR_2"/>
    <property type="match status" value="1"/>
</dbReference>
<dbReference type="NCBIfam" id="NF033788">
    <property type="entry name" value="HTH_metalloreg"/>
    <property type="match status" value="1"/>
</dbReference>
<proteinExistence type="predicted"/>
<name>A0A852U155_9ACTN</name>
<dbReference type="InterPro" id="IPR036390">
    <property type="entry name" value="WH_DNA-bd_sf"/>
</dbReference>
<dbReference type="RefSeq" id="WP_179646033.1">
    <property type="nucleotide sequence ID" value="NZ_BAAAYY010000038.1"/>
</dbReference>
<dbReference type="GO" id="GO:0003677">
    <property type="term" value="F:DNA binding"/>
    <property type="evidence" value="ECO:0007669"/>
    <property type="project" value="UniProtKB-KW"/>
</dbReference>